<dbReference type="EMBL" id="CP108110">
    <property type="protein sequence ID" value="WUQ81793.1"/>
    <property type="molecule type" value="Genomic_DNA"/>
</dbReference>
<proteinExistence type="predicted"/>
<evidence type="ECO:0000313" key="1">
    <source>
        <dbReference type="EMBL" id="WUQ81793.1"/>
    </source>
</evidence>
<reference evidence="1" key="1">
    <citation type="submission" date="2022-10" db="EMBL/GenBank/DDBJ databases">
        <title>The complete genomes of actinobacterial strains from the NBC collection.</title>
        <authorList>
            <person name="Joergensen T.S."/>
            <person name="Alvarez Arevalo M."/>
            <person name="Sterndorff E.B."/>
            <person name="Faurdal D."/>
            <person name="Vuksanovic O."/>
            <person name="Mourched A.-S."/>
            <person name="Charusanti P."/>
            <person name="Shaw S."/>
            <person name="Blin K."/>
            <person name="Weber T."/>
        </authorList>
    </citation>
    <scope>NUCLEOTIDE SEQUENCE</scope>
    <source>
        <strain evidence="1">NBC_00222</strain>
    </source>
</reference>
<evidence type="ECO:0000313" key="2">
    <source>
        <dbReference type="Proteomes" id="UP001432222"/>
    </source>
</evidence>
<dbReference type="RefSeq" id="WP_328952868.1">
    <property type="nucleotide sequence ID" value="NZ_CP108110.1"/>
</dbReference>
<keyword evidence="2" id="KW-1185">Reference proteome</keyword>
<accession>A0ABZ1TS38</accession>
<name>A0ABZ1TS38_9ACTN</name>
<gene>
    <name evidence="1" type="ORF">OHA16_01680</name>
</gene>
<organism evidence="1 2">
    <name type="scientific">Kitasatospora purpeofusca</name>
    <dbReference type="NCBI Taxonomy" id="67352"/>
    <lineage>
        <taxon>Bacteria</taxon>
        <taxon>Bacillati</taxon>
        <taxon>Actinomycetota</taxon>
        <taxon>Actinomycetes</taxon>
        <taxon>Kitasatosporales</taxon>
        <taxon>Streptomycetaceae</taxon>
        <taxon>Kitasatospora</taxon>
    </lineage>
</organism>
<sequence>MGGFQDRDKFHPDEVVLSAAELGVIAELAGVVRAEPAESTDED</sequence>
<dbReference type="Proteomes" id="UP001432222">
    <property type="component" value="Chromosome"/>
</dbReference>
<protein>
    <submittedName>
        <fullName evidence="1">Uncharacterized protein</fullName>
    </submittedName>
</protein>